<dbReference type="EMBL" id="CP107567">
    <property type="protein sequence ID" value="UYQ66812.1"/>
    <property type="molecule type" value="Genomic_DNA"/>
</dbReference>
<evidence type="ECO:0000313" key="3">
    <source>
        <dbReference type="Proteomes" id="UP001163878"/>
    </source>
</evidence>
<feature type="region of interest" description="Disordered" evidence="1">
    <location>
        <begin position="1"/>
        <end position="23"/>
    </location>
</feature>
<name>A0ABY6IM22_STRPE</name>
<dbReference type="Proteomes" id="UP001163878">
    <property type="component" value="Chromosome"/>
</dbReference>
<dbReference type="RefSeq" id="WP_264250461.1">
    <property type="nucleotide sequence ID" value="NZ_CP107567.1"/>
</dbReference>
<proteinExistence type="predicted"/>
<protein>
    <submittedName>
        <fullName evidence="2">Uncharacterized protein</fullName>
    </submittedName>
</protein>
<keyword evidence="3" id="KW-1185">Reference proteome</keyword>
<feature type="compositionally biased region" description="Basic residues" evidence="1">
    <location>
        <begin position="1"/>
        <end position="13"/>
    </location>
</feature>
<gene>
    <name evidence="2" type="ORF">OGH68_17860</name>
</gene>
<sequence length="76" mass="8637">MVRIIRKGTRLTRTRPDETASRRPLPVCCLPYAAITEQTRRPTRKRAARVGAVLALANHRLHRHARSVSADLRDKA</sequence>
<organism evidence="2 3">
    <name type="scientific">Streptomyces peucetius</name>
    <dbReference type="NCBI Taxonomy" id="1950"/>
    <lineage>
        <taxon>Bacteria</taxon>
        <taxon>Bacillati</taxon>
        <taxon>Actinomycetota</taxon>
        <taxon>Actinomycetes</taxon>
        <taxon>Kitasatosporales</taxon>
        <taxon>Streptomycetaceae</taxon>
        <taxon>Streptomyces</taxon>
    </lineage>
</organism>
<evidence type="ECO:0000313" key="2">
    <source>
        <dbReference type="EMBL" id="UYQ66812.1"/>
    </source>
</evidence>
<evidence type="ECO:0000256" key="1">
    <source>
        <dbReference type="SAM" id="MobiDB-lite"/>
    </source>
</evidence>
<reference evidence="2" key="1">
    <citation type="submission" date="2022-10" db="EMBL/GenBank/DDBJ databases">
        <title>Cytochrome P450 Catalyzes Benzene Ring Formation in the Biosynthesis of Trialkyl-Substituted Aromatic Polyketides.</title>
        <authorList>
            <person name="Zhao E."/>
            <person name="Ge H."/>
        </authorList>
    </citation>
    <scope>NUCLEOTIDE SEQUENCE</scope>
    <source>
        <strain evidence="2">NA0869</strain>
    </source>
</reference>
<accession>A0ABY6IM22</accession>